<feature type="repeat" description="ANK" evidence="3">
    <location>
        <begin position="553"/>
        <end position="585"/>
    </location>
</feature>
<comment type="caution">
    <text evidence="6">The sequence shown here is derived from an EMBL/GenBank/DDBJ whole genome shotgun (WGS) entry which is preliminary data.</text>
</comment>
<feature type="repeat" description="ANK" evidence="3">
    <location>
        <begin position="819"/>
        <end position="851"/>
    </location>
</feature>
<accession>A0A2T7PS75</accession>
<keyword evidence="1" id="KW-0677">Repeat</keyword>
<feature type="domain" description="ZU5" evidence="5">
    <location>
        <begin position="1298"/>
        <end position="1393"/>
    </location>
</feature>
<dbReference type="SUPFAM" id="SSF48403">
    <property type="entry name" value="Ankyrin repeat"/>
    <property type="match status" value="3"/>
</dbReference>
<dbReference type="InterPro" id="IPR050889">
    <property type="entry name" value="Dendritic_Spine_Reg/Scaffold"/>
</dbReference>
<feature type="repeat" description="ANK" evidence="3">
    <location>
        <begin position="1017"/>
        <end position="1049"/>
    </location>
</feature>
<feature type="repeat" description="ANK" evidence="3">
    <location>
        <begin position="520"/>
        <end position="552"/>
    </location>
</feature>
<keyword evidence="2 3" id="KW-0040">ANK repeat</keyword>
<dbReference type="Pfam" id="PF00023">
    <property type="entry name" value="Ank"/>
    <property type="match status" value="4"/>
</dbReference>
<feature type="region of interest" description="Disordered" evidence="4">
    <location>
        <begin position="1152"/>
        <end position="1197"/>
    </location>
</feature>
<dbReference type="EMBL" id="PZQS01000002">
    <property type="protein sequence ID" value="PVD36268.1"/>
    <property type="molecule type" value="Genomic_DNA"/>
</dbReference>
<feature type="repeat" description="ANK" evidence="3">
    <location>
        <begin position="984"/>
        <end position="1016"/>
    </location>
</feature>
<name>A0A2T7PS75_POMCA</name>
<feature type="repeat" description="ANK" evidence="3">
    <location>
        <begin position="885"/>
        <end position="917"/>
    </location>
</feature>
<feature type="repeat" description="ANK" evidence="3">
    <location>
        <begin position="752"/>
        <end position="784"/>
    </location>
</feature>
<feature type="repeat" description="ANK" evidence="3">
    <location>
        <begin position="165"/>
        <end position="197"/>
    </location>
</feature>
<feature type="repeat" description="ANK" evidence="3">
    <location>
        <begin position="388"/>
        <end position="420"/>
    </location>
</feature>
<dbReference type="STRING" id="400727.A0A2T7PS75"/>
<evidence type="ECO:0000313" key="6">
    <source>
        <dbReference type="EMBL" id="PVD36268.1"/>
    </source>
</evidence>
<dbReference type="PANTHER" id="PTHR24166:SF48">
    <property type="entry name" value="PROTEIN VAPYRIN"/>
    <property type="match status" value="1"/>
</dbReference>
<feature type="compositionally biased region" description="Polar residues" evidence="4">
    <location>
        <begin position="1840"/>
        <end position="1852"/>
    </location>
</feature>
<feature type="region of interest" description="Disordered" evidence="4">
    <location>
        <begin position="1241"/>
        <end position="1278"/>
    </location>
</feature>
<keyword evidence="7" id="KW-1185">Reference proteome</keyword>
<feature type="repeat" description="ANK" evidence="3">
    <location>
        <begin position="487"/>
        <end position="519"/>
    </location>
</feature>
<dbReference type="PROSITE" id="PS50088">
    <property type="entry name" value="ANK_REPEAT"/>
    <property type="match status" value="26"/>
</dbReference>
<feature type="repeat" description="ANK" evidence="3">
    <location>
        <begin position="454"/>
        <end position="486"/>
    </location>
</feature>
<protein>
    <recommendedName>
        <fullName evidence="5">ZU5 domain-containing protein</fullName>
    </recommendedName>
</protein>
<dbReference type="Proteomes" id="UP000245119">
    <property type="component" value="Linkage Group LG2"/>
</dbReference>
<feature type="region of interest" description="Disordered" evidence="4">
    <location>
        <begin position="1465"/>
        <end position="1514"/>
    </location>
</feature>
<evidence type="ECO:0000259" key="5">
    <source>
        <dbReference type="Pfam" id="PF00791"/>
    </source>
</evidence>
<dbReference type="PANTHER" id="PTHR24166">
    <property type="entry name" value="ROLLING PEBBLES, ISOFORM B"/>
    <property type="match status" value="1"/>
</dbReference>
<evidence type="ECO:0000256" key="3">
    <source>
        <dbReference type="PROSITE-ProRule" id="PRU00023"/>
    </source>
</evidence>
<dbReference type="Pfam" id="PF00791">
    <property type="entry name" value="ZU5"/>
    <property type="match status" value="1"/>
</dbReference>
<dbReference type="InterPro" id="IPR002110">
    <property type="entry name" value="Ankyrin_rpt"/>
</dbReference>
<dbReference type="SMART" id="SM00248">
    <property type="entry name" value="ANK"/>
    <property type="match status" value="29"/>
</dbReference>
<feature type="repeat" description="ANK" evidence="3">
    <location>
        <begin position="264"/>
        <end position="296"/>
    </location>
</feature>
<feature type="compositionally biased region" description="Basic and acidic residues" evidence="4">
    <location>
        <begin position="1158"/>
        <end position="1169"/>
    </location>
</feature>
<feature type="repeat" description="ANK" evidence="3">
    <location>
        <begin position="421"/>
        <end position="453"/>
    </location>
</feature>
<feature type="repeat" description="ANK" evidence="3">
    <location>
        <begin position="1091"/>
        <end position="1123"/>
    </location>
</feature>
<feature type="compositionally biased region" description="Basic and acidic residues" evidence="4">
    <location>
        <begin position="1472"/>
        <end position="1499"/>
    </location>
</feature>
<dbReference type="InterPro" id="IPR036770">
    <property type="entry name" value="Ankyrin_rpt-contain_sf"/>
</dbReference>
<feature type="repeat" description="ANK" evidence="3">
    <location>
        <begin position="719"/>
        <end position="751"/>
    </location>
</feature>
<feature type="region of interest" description="Disordered" evidence="4">
    <location>
        <begin position="1418"/>
        <end position="1453"/>
    </location>
</feature>
<sequence>MENNPALRIKLPTEIIEDPSPIFSGTKRDDYYKNLIDKLHRRIENSDVKTPKWLTSLETENFANLKTLGERMNIEEDLGMTNIQEYVNNVLSTLWKQPFNPVPLDEKHPLEDAVHNGDLTFLDACIWRRSKEDKVEALHLACYFGRAAIVQKLLAAGVNVQETWNGQIPLHMASVNGHAEIVSNLLAQGAQVDTRDTVGQTALYIACYKCHYEVVKLLIDKGADVNTSNNMRVSPLHAACMVEGFSMVRTFLKGKADMNGGDFQGATPLRVASPHEIRRLVSLLIDNNADINAADMTGHTPLHYACFFGNKVGVEILIQKEANLNARSITGHTPLSLACMHTVSIMSQLETDTSAVNRSPYSNPLFSNCTDISILLAKKSDVNAQDMEGTTPLHLASFGGHRDLVEALIKHKAKVEIKNTLGQTPLHLGCMQPNKSIVDILLAQGASVNAQDESLRTPLMYASQSGSINIVKRLIEYNACVNASSNEGLAPLHYACINGHKDIADILILHQAKMDVLSVYGITILHYACHHGNKELIHMLLGLGQNVNAKDVDGRTPLHTSSSRGNVDAVRILLQHGADVNCQDNYGTASLHLASHNGFPEVVKLLVEYKADVNAKTREKETSLHFACSNNHDEVAEILLTGGAEVDAKDINGWTPLHIASFQGYMDVVNVLMRHLASVNEKTLLNVSALHLACIYGHLNIVNSLLSHGAEVNATDPRDSFTPLHFATLSGQAQIIKSLIDNKAELNRVDSKGFSSLCYACNRGQKEVVDILLSHGANVNIKTKVGDMTPLLLACQMDFPDIVRRLLQEGANLEAEDAEGRTALHAASNGSSVDLVKLLVTRGARIDHRDKSGWTPLHFACQRGDQNVVDLLLEKSSNVDVTTSDDVTPLHIASSHGHAGAVEALIRKGANLAFKDKTELTALHFAAYYGKKNVVEVLVKEKVSLDATDYKGYTPLHLSCREGYSDIVEMLIRNKANFSLQTSRGFTPLHLASIHGACDIAEILLENFAETEAKDVNKNTPLHLASFNGHKEVVDLLTEWESDINATNSQGYTALHAGCFIGHYEIVDCLLNKNATADLTAKTEVDERDFQGWTPLHTVCQTDHVNVITVLLQNGARADFTTPEGHTALDIAVWHRNEKVIHLLQKVDSQKKSASKGKTVDKDDRDFHVGHLQPQSASGRKQMKDTPTQDTKSTLKEDAIVKEKTLKENVLDIENYASTKHRYKQHSYESKISDEAGLTSYLEQPPHDRDKGHNHRTKETAEEENSETKKDASSGASLQATCPISHPPIFSPRWQVAKSFTSDGGTLQKLNSDIVLHVPESCVHLGQWIDVKSAVCADAAHVRHVLRTKLQYKKEEWLASPVAEYSSSHSFSLLKGPFRIELPHCLPPDPDPDLIHVYCVLRHSDGHLSLNRVRPERTDIRRKDSTEIGSKVKREADHIGPAVSAADDASPDLSPLCCDDSSSLSTGSLLSDSDRKDSSNTKVSDFEKSRLKLSKDRPPTSDNGQKSAKDCQEVDDDVQWDQSATFRLLPDGKVSITTDHFSAYFCAYCGTRQPPPQLNARAYGSHTERRDGRRAAHVKVLVWDDRLKIADFRQTLGIQHEDDCLGEEILYLADTLQLQDSNLRMSFEILKDCEEWQHKSKNNGDHISAIRESFPLEKYHVMWCSECEEERVKVFGDLRPIKKTWHLENKLNSTPGSYLECLVELEQVPNSNADDRNDNIPFPVVKMVLDMALPQNETENIYDQLKLMNIGQLEVLASQRNMISDQDMERLRNRWKNDDAYKDQLLCRVCESPKLLQATLSALSKQKVFPASRQSRPSDSLETSVSSDGVGATEVIDSIENMSTQGSECSDS</sequence>
<feature type="compositionally biased region" description="Polar residues" evidence="4">
    <location>
        <begin position="1173"/>
        <end position="1192"/>
    </location>
</feature>
<feature type="compositionally biased region" description="Low complexity" evidence="4">
    <location>
        <begin position="1444"/>
        <end position="1453"/>
    </location>
</feature>
<feature type="repeat" description="ANK" evidence="3">
    <location>
        <begin position="619"/>
        <end position="651"/>
    </location>
</feature>
<feature type="repeat" description="ANK" evidence="3">
    <location>
        <begin position="1050"/>
        <end position="1082"/>
    </location>
</feature>
<evidence type="ECO:0000256" key="4">
    <source>
        <dbReference type="SAM" id="MobiDB-lite"/>
    </source>
</evidence>
<feature type="repeat" description="ANK" evidence="3">
    <location>
        <begin position="685"/>
        <end position="717"/>
    </location>
</feature>
<dbReference type="Gene3D" id="2.60.220.30">
    <property type="match status" value="1"/>
</dbReference>
<organism evidence="6 7">
    <name type="scientific">Pomacea canaliculata</name>
    <name type="common">Golden apple snail</name>
    <dbReference type="NCBI Taxonomy" id="400727"/>
    <lineage>
        <taxon>Eukaryota</taxon>
        <taxon>Metazoa</taxon>
        <taxon>Spiralia</taxon>
        <taxon>Lophotrochozoa</taxon>
        <taxon>Mollusca</taxon>
        <taxon>Gastropoda</taxon>
        <taxon>Caenogastropoda</taxon>
        <taxon>Architaenioglossa</taxon>
        <taxon>Ampullarioidea</taxon>
        <taxon>Ampullariidae</taxon>
        <taxon>Pomacea</taxon>
    </lineage>
</organism>
<dbReference type="Gene3D" id="1.25.40.20">
    <property type="entry name" value="Ankyrin repeat-containing domain"/>
    <property type="match status" value="9"/>
</dbReference>
<feature type="repeat" description="ANK" evidence="3">
    <location>
        <begin position="586"/>
        <end position="618"/>
    </location>
</feature>
<dbReference type="Pfam" id="PF12796">
    <property type="entry name" value="Ank_2"/>
    <property type="match status" value="9"/>
</dbReference>
<evidence type="ECO:0000256" key="2">
    <source>
        <dbReference type="ARBA" id="ARBA00023043"/>
    </source>
</evidence>
<dbReference type="InterPro" id="IPR000906">
    <property type="entry name" value="ZU5_dom"/>
</dbReference>
<feature type="repeat" description="ANK" evidence="3">
    <location>
        <begin position="652"/>
        <end position="684"/>
    </location>
</feature>
<reference evidence="6 7" key="1">
    <citation type="submission" date="2018-04" db="EMBL/GenBank/DDBJ databases">
        <title>The genome of golden apple snail Pomacea canaliculata provides insight into stress tolerance and invasive adaptation.</title>
        <authorList>
            <person name="Liu C."/>
            <person name="Liu B."/>
            <person name="Ren Y."/>
            <person name="Zhang Y."/>
            <person name="Wang H."/>
            <person name="Li S."/>
            <person name="Jiang F."/>
            <person name="Yin L."/>
            <person name="Zhang G."/>
            <person name="Qian W."/>
            <person name="Fan W."/>
        </authorList>
    </citation>
    <scope>NUCLEOTIDE SEQUENCE [LARGE SCALE GENOMIC DNA]</scope>
    <source>
        <strain evidence="6">SZHN2017</strain>
        <tissue evidence="6">Muscle</tissue>
    </source>
</reference>
<feature type="repeat" description="ANK" evidence="3">
    <location>
        <begin position="198"/>
        <end position="230"/>
    </location>
</feature>
<evidence type="ECO:0000313" key="7">
    <source>
        <dbReference type="Proteomes" id="UP000245119"/>
    </source>
</evidence>
<feature type="repeat" description="ANK" evidence="3">
    <location>
        <begin position="918"/>
        <end position="950"/>
    </location>
</feature>
<feature type="repeat" description="ANK" evidence="3">
    <location>
        <begin position="786"/>
        <end position="818"/>
    </location>
</feature>
<dbReference type="OrthoDB" id="100767at2759"/>
<proteinExistence type="predicted"/>
<feature type="region of interest" description="Disordered" evidence="4">
    <location>
        <begin position="1808"/>
        <end position="1852"/>
    </location>
</feature>
<dbReference type="PRINTS" id="PR01415">
    <property type="entry name" value="ANKYRIN"/>
</dbReference>
<feature type="compositionally biased region" description="Basic and acidic residues" evidence="4">
    <location>
        <begin position="1418"/>
        <end position="1438"/>
    </location>
</feature>
<feature type="repeat" description="ANK" evidence="3">
    <location>
        <begin position="951"/>
        <end position="983"/>
    </location>
</feature>
<feature type="repeat" description="ANK" evidence="3">
    <location>
        <begin position="297"/>
        <end position="329"/>
    </location>
</feature>
<feature type="repeat" description="ANK" evidence="3">
    <location>
        <begin position="852"/>
        <end position="884"/>
    </location>
</feature>
<evidence type="ECO:0000256" key="1">
    <source>
        <dbReference type="ARBA" id="ARBA00022737"/>
    </source>
</evidence>
<gene>
    <name evidence="6" type="ORF">C0Q70_03246</name>
</gene>
<dbReference type="PROSITE" id="PS50297">
    <property type="entry name" value="ANK_REP_REGION"/>
    <property type="match status" value="26"/>
</dbReference>
<feature type="compositionally biased region" description="Polar residues" evidence="4">
    <location>
        <begin position="1812"/>
        <end position="1827"/>
    </location>
</feature>